<feature type="chain" id="PRO_5009186825" evidence="2">
    <location>
        <begin position="24"/>
        <end position="119"/>
    </location>
</feature>
<evidence type="ECO:0000256" key="1">
    <source>
        <dbReference type="ARBA" id="ARBA00022729"/>
    </source>
</evidence>
<keyword evidence="1 2" id="KW-0732">Signal</keyword>
<reference evidence="4 5" key="1">
    <citation type="submission" date="2016-09" db="EMBL/GenBank/DDBJ databases">
        <authorList>
            <person name="Capua I."/>
            <person name="De Benedictis P."/>
            <person name="Joannis T."/>
            <person name="Lombin L.H."/>
            <person name="Cattoli G."/>
        </authorList>
    </citation>
    <scope>NUCLEOTIDE SEQUENCE [LARGE SCALE GENOMIC DNA]</scope>
    <source>
        <strain evidence="4 5">NRS-1</strain>
    </source>
</reference>
<proteinExistence type="predicted"/>
<gene>
    <name evidence="4" type="ORF">BHF72_0196</name>
</gene>
<protein>
    <submittedName>
        <fullName evidence="4">Por secretion system C-terminal sorting domain protein</fullName>
    </submittedName>
</protein>
<comment type="caution">
    <text evidence="4">The sequence shown here is derived from an EMBL/GenBank/DDBJ whole genome shotgun (WGS) entry which is preliminary data.</text>
</comment>
<dbReference type="AlphaFoldDB" id="A0A1E5UCN4"/>
<evidence type="ECO:0000256" key="2">
    <source>
        <dbReference type="SAM" id="SignalP"/>
    </source>
</evidence>
<dbReference type="OrthoDB" id="1273750at2"/>
<dbReference type="EMBL" id="MKGI01000075">
    <property type="protein sequence ID" value="OEL10652.1"/>
    <property type="molecule type" value="Genomic_DNA"/>
</dbReference>
<evidence type="ECO:0000259" key="3">
    <source>
        <dbReference type="Pfam" id="PF18962"/>
    </source>
</evidence>
<dbReference type="RefSeq" id="WP_069799470.1">
    <property type="nucleotide sequence ID" value="NZ_CP034157.1"/>
</dbReference>
<dbReference type="NCBIfam" id="TIGR04183">
    <property type="entry name" value="Por_Secre_tail"/>
    <property type="match status" value="1"/>
</dbReference>
<evidence type="ECO:0000313" key="5">
    <source>
        <dbReference type="Proteomes" id="UP000095601"/>
    </source>
</evidence>
<dbReference type="Proteomes" id="UP000095601">
    <property type="component" value="Unassembled WGS sequence"/>
</dbReference>
<evidence type="ECO:0000313" key="4">
    <source>
        <dbReference type="EMBL" id="OEL10652.1"/>
    </source>
</evidence>
<accession>A0A1E5UCN4</accession>
<organism evidence="4 5">
    <name type="scientific">Cloacibacterium normanense</name>
    <dbReference type="NCBI Taxonomy" id="237258"/>
    <lineage>
        <taxon>Bacteria</taxon>
        <taxon>Pseudomonadati</taxon>
        <taxon>Bacteroidota</taxon>
        <taxon>Flavobacteriia</taxon>
        <taxon>Flavobacteriales</taxon>
        <taxon>Weeksellaceae</taxon>
    </lineage>
</organism>
<dbReference type="Pfam" id="PF18962">
    <property type="entry name" value="Por_Secre_tail"/>
    <property type="match status" value="1"/>
</dbReference>
<dbReference type="KEGG" id="cnr:EB819_01320"/>
<dbReference type="PATRIC" id="fig|237258.4.peg.386"/>
<feature type="domain" description="Secretion system C-terminal sorting" evidence="3">
    <location>
        <begin position="45"/>
        <end position="110"/>
    </location>
</feature>
<name>A0A1E5UCN4_9FLAO</name>
<feature type="signal peptide" evidence="2">
    <location>
        <begin position="1"/>
        <end position="23"/>
    </location>
</feature>
<keyword evidence="5" id="KW-1185">Reference proteome</keyword>
<sequence length="119" mass="13481">MKRTLYFILFSVGLLMFSGEAKAQQTLREPLSDSQKSDDGVLVAYPNPTRDFIIVKAKNPMLKVKSVTFYSIIGTQVSETIVNMNTAEIRLDKLKPGKYLMKYTLSDNTQKVTQVVKQQ</sequence>
<dbReference type="InterPro" id="IPR026444">
    <property type="entry name" value="Secre_tail"/>
</dbReference>